<dbReference type="SMART" id="SM00220">
    <property type="entry name" value="S_TKc"/>
    <property type="match status" value="1"/>
</dbReference>
<keyword evidence="5" id="KW-0418">Kinase</keyword>
<dbReference type="GO" id="GO:0004674">
    <property type="term" value="F:protein serine/threonine kinase activity"/>
    <property type="evidence" value="ECO:0007669"/>
    <property type="project" value="UniProtKB-KW"/>
</dbReference>
<evidence type="ECO:0000256" key="5">
    <source>
        <dbReference type="ARBA" id="ARBA00022777"/>
    </source>
</evidence>
<evidence type="ECO:0000256" key="2">
    <source>
        <dbReference type="ARBA" id="ARBA00022527"/>
    </source>
</evidence>
<keyword evidence="6" id="KW-0067">ATP-binding</keyword>
<evidence type="ECO:0000256" key="10">
    <source>
        <dbReference type="SAM" id="MobiDB-lite"/>
    </source>
</evidence>
<evidence type="ECO:0000256" key="3">
    <source>
        <dbReference type="ARBA" id="ARBA00022679"/>
    </source>
</evidence>
<dbReference type="PROSITE" id="PS50011">
    <property type="entry name" value="PROTEIN_KINASE_DOM"/>
    <property type="match status" value="1"/>
</dbReference>
<dbReference type="EMBL" id="CAJJDN010000039">
    <property type="protein sequence ID" value="CAD8079815.1"/>
    <property type="molecule type" value="Genomic_DNA"/>
</dbReference>
<comment type="caution">
    <text evidence="12">The sequence shown here is derived from an EMBL/GenBank/DDBJ whole genome shotgun (WGS) entry which is preliminary data.</text>
</comment>
<keyword evidence="2" id="KW-0723">Serine/threonine-protein kinase</keyword>
<keyword evidence="13" id="KW-1185">Reference proteome</keyword>
<feature type="compositionally biased region" description="Polar residues" evidence="10">
    <location>
        <begin position="442"/>
        <end position="460"/>
    </location>
</feature>
<evidence type="ECO:0000256" key="4">
    <source>
        <dbReference type="ARBA" id="ARBA00022741"/>
    </source>
</evidence>
<dbReference type="InterPro" id="IPR008271">
    <property type="entry name" value="Ser/Thr_kinase_AS"/>
</dbReference>
<name>A0A8S1MSU4_9CILI</name>
<protein>
    <recommendedName>
        <fullName evidence="1">non-specific serine/threonine protein kinase</fullName>
        <ecNumber evidence="1">2.7.11.1</ecNumber>
    </recommendedName>
</protein>
<gene>
    <name evidence="12" type="ORF">PSON_ATCC_30995.1.T0390303</name>
</gene>
<accession>A0A8S1MSU4</accession>
<feature type="region of interest" description="Disordered" evidence="10">
    <location>
        <begin position="438"/>
        <end position="471"/>
    </location>
</feature>
<organism evidence="12 13">
    <name type="scientific">Paramecium sonneborni</name>
    <dbReference type="NCBI Taxonomy" id="65129"/>
    <lineage>
        <taxon>Eukaryota</taxon>
        <taxon>Sar</taxon>
        <taxon>Alveolata</taxon>
        <taxon>Ciliophora</taxon>
        <taxon>Intramacronucleata</taxon>
        <taxon>Oligohymenophorea</taxon>
        <taxon>Peniculida</taxon>
        <taxon>Parameciidae</taxon>
        <taxon>Paramecium</taxon>
    </lineage>
</organism>
<dbReference type="PANTHER" id="PTHR22967:SF57">
    <property type="entry name" value="AUXILIN, ISOFORM A-RELATED"/>
    <property type="match status" value="1"/>
</dbReference>
<evidence type="ECO:0000313" key="13">
    <source>
        <dbReference type="Proteomes" id="UP000692954"/>
    </source>
</evidence>
<dbReference type="PROSITE" id="PS00108">
    <property type="entry name" value="PROTEIN_KINASE_ST"/>
    <property type="match status" value="1"/>
</dbReference>
<dbReference type="FunFam" id="1.10.510.10:FF:000748">
    <property type="entry name" value="NAK protein kinase"/>
    <property type="match status" value="1"/>
</dbReference>
<keyword evidence="4" id="KW-0547">Nucleotide-binding</keyword>
<evidence type="ECO:0000256" key="9">
    <source>
        <dbReference type="SAM" id="Coils"/>
    </source>
</evidence>
<dbReference type="EC" id="2.7.11.1" evidence="1"/>
<dbReference type="InterPro" id="IPR000719">
    <property type="entry name" value="Prot_kinase_dom"/>
</dbReference>
<dbReference type="Proteomes" id="UP000692954">
    <property type="component" value="Unassembled WGS sequence"/>
</dbReference>
<dbReference type="AlphaFoldDB" id="A0A8S1MSU4"/>
<keyword evidence="9" id="KW-0175">Coiled coil</keyword>
<feature type="compositionally biased region" description="Low complexity" evidence="10">
    <location>
        <begin position="461"/>
        <end position="471"/>
    </location>
</feature>
<feature type="coiled-coil region" evidence="9">
    <location>
        <begin position="294"/>
        <end position="350"/>
    </location>
</feature>
<evidence type="ECO:0000256" key="6">
    <source>
        <dbReference type="ARBA" id="ARBA00022840"/>
    </source>
</evidence>
<dbReference type="CDD" id="cd13985">
    <property type="entry name" value="STKc_GAK_like"/>
    <property type="match status" value="1"/>
</dbReference>
<evidence type="ECO:0000313" key="12">
    <source>
        <dbReference type="EMBL" id="CAD8079815.1"/>
    </source>
</evidence>
<dbReference type="GO" id="GO:0005737">
    <property type="term" value="C:cytoplasm"/>
    <property type="evidence" value="ECO:0007669"/>
    <property type="project" value="TreeGrafter"/>
</dbReference>
<dbReference type="GO" id="GO:0005524">
    <property type="term" value="F:ATP binding"/>
    <property type="evidence" value="ECO:0007669"/>
    <property type="project" value="UniProtKB-KW"/>
</dbReference>
<evidence type="ECO:0000259" key="11">
    <source>
        <dbReference type="PROSITE" id="PS50011"/>
    </source>
</evidence>
<reference evidence="12" key="1">
    <citation type="submission" date="2021-01" db="EMBL/GenBank/DDBJ databases">
        <authorList>
            <consortium name="Genoscope - CEA"/>
            <person name="William W."/>
        </authorList>
    </citation>
    <scope>NUCLEOTIDE SEQUENCE</scope>
</reference>
<keyword evidence="3" id="KW-0808">Transferase</keyword>
<dbReference type="Pfam" id="PF00069">
    <property type="entry name" value="Pkinase"/>
    <property type="match status" value="1"/>
</dbReference>
<comment type="catalytic activity">
    <reaction evidence="7">
        <text>L-threonyl-[protein] + ATP = O-phospho-L-threonyl-[protein] + ADP + H(+)</text>
        <dbReference type="Rhea" id="RHEA:46608"/>
        <dbReference type="Rhea" id="RHEA-COMP:11060"/>
        <dbReference type="Rhea" id="RHEA-COMP:11605"/>
        <dbReference type="ChEBI" id="CHEBI:15378"/>
        <dbReference type="ChEBI" id="CHEBI:30013"/>
        <dbReference type="ChEBI" id="CHEBI:30616"/>
        <dbReference type="ChEBI" id="CHEBI:61977"/>
        <dbReference type="ChEBI" id="CHEBI:456216"/>
        <dbReference type="EC" id="2.7.11.1"/>
    </reaction>
</comment>
<evidence type="ECO:0000256" key="7">
    <source>
        <dbReference type="ARBA" id="ARBA00047899"/>
    </source>
</evidence>
<feature type="domain" description="Protein kinase" evidence="11">
    <location>
        <begin position="12"/>
        <end position="288"/>
    </location>
</feature>
<dbReference type="OrthoDB" id="248923at2759"/>
<evidence type="ECO:0000256" key="8">
    <source>
        <dbReference type="ARBA" id="ARBA00048679"/>
    </source>
</evidence>
<proteinExistence type="predicted"/>
<comment type="catalytic activity">
    <reaction evidence="8">
        <text>L-seryl-[protein] + ATP = O-phospho-L-seryl-[protein] + ADP + H(+)</text>
        <dbReference type="Rhea" id="RHEA:17989"/>
        <dbReference type="Rhea" id="RHEA-COMP:9863"/>
        <dbReference type="Rhea" id="RHEA-COMP:11604"/>
        <dbReference type="ChEBI" id="CHEBI:15378"/>
        <dbReference type="ChEBI" id="CHEBI:29999"/>
        <dbReference type="ChEBI" id="CHEBI:30616"/>
        <dbReference type="ChEBI" id="CHEBI:83421"/>
        <dbReference type="ChEBI" id="CHEBI:456216"/>
        <dbReference type="EC" id="2.7.11.1"/>
    </reaction>
</comment>
<sequence length="560" mass="65525">MLSRYNINGRTIQEEKLLSEGGYGYILKAIDVNTKEIFALKKSYCQGEERTRVARNELEIMKRLPRHPNLVNFMGGTFIQDKGQQVCLILMEFCGGGSLFDLMAKDPNSRFQEEQLLNYMREITQGIKSLHTLQPPMAHRDIKIENVLFQNGRCKLCDFGSASTQRVDLSQIKQSDFVIYEEEWEKNTTLMYRPPEMADLFLRYDVGEKADIWMLGCVLYTLCFFIHPFQESSKLAISTATYNIPKQHRYSDKLIDFIRLMLTPDPKLRPSIFDVERILAQFHSLPYIQLNALAIEIKNREYKLEQEMEQYNKNSFKVKKFDGDIPIDELMNLQKKIQTEKSQVKSQQQQQIRQPQQQYVQRQQVQHQQQKCQQQQQFQPFSGFNQQQQQQQQQSKSQQDIFAQFNNPQQGFGSNNVWDNSNQWNQQQNNFSAFDNFGFVATSHSPSPNPFQWDSQFNPPQQQQQQQQQQVHQMQINSFQASPANSAWDMTTNFTEQSHQSTQPSTNFWIGNSQQQFGIQTTQIQSQQLPLNPQQETIDLIGLNDPQPQQQQYDLSNIIL</sequence>
<evidence type="ECO:0000256" key="1">
    <source>
        <dbReference type="ARBA" id="ARBA00012513"/>
    </source>
</evidence>
<dbReference type="PANTHER" id="PTHR22967">
    <property type="entry name" value="SERINE/THREONINE PROTEIN KINASE"/>
    <property type="match status" value="1"/>
</dbReference>